<dbReference type="VEuPathDB" id="FungiDB:PCH_Pc20g02120"/>
<gene>
    <name evidence="1" type="ORF">Pc20g02120</name>
    <name evidence="1" type="ORF">PCH_Pc20g02120</name>
</gene>
<organism evidence="1 2">
    <name type="scientific">Penicillium rubens (strain ATCC 28089 / DSM 1075 / NRRL 1951 / Wisconsin 54-1255)</name>
    <name type="common">Penicillium chrysogenum</name>
    <dbReference type="NCBI Taxonomy" id="500485"/>
    <lineage>
        <taxon>Eukaryota</taxon>
        <taxon>Fungi</taxon>
        <taxon>Dikarya</taxon>
        <taxon>Ascomycota</taxon>
        <taxon>Pezizomycotina</taxon>
        <taxon>Eurotiomycetes</taxon>
        <taxon>Eurotiomycetidae</taxon>
        <taxon>Eurotiales</taxon>
        <taxon>Aspergillaceae</taxon>
        <taxon>Penicillium</taxon>
        <taxon>Penicillium chrysogenum species complex</taxon>
    </lineage>
</organism>
<dbReference type="EMBL" id="AM920435">
    <property type="protein sequence ID" value="CAP85541.1"/>
    <property type="molecule type" value="Genomic_DNA"/>
</dbReference>
<proteinExistence type="predicted"/>
<name>B6HEA1_PENRW</name>
<evidence type="ECO:0000313" key="2">
    <source>
        <dbReference type="Proteomes" id="UP000000724"/>
    </source>
</evidence>
<protein>
    <submittedName>
        <fullName evidence="1">Uncharacterized protein</fullName>
    </submittedName>
</protein>
<reference evidence="1 2" key="1">
    <citation type="journal article" date="2008" name="Nat. Biotechnol.">
        <title>Genome sequencing and analysis of the filamentous fungus Penicillium chrysogenum.</title>
        <authorList>
            <person name="van den Berg M.A."/>
            <person name="Albang R."/>
            <person name="Albermann K."/>
            <person name="Badger J.H."/>
            <person name="Daran J.-M."/>
            <person name="Driessen A.J.M."/>
            <person name="Garcia-Estrada C."/>
            <person name="Fedorova N.D."/>
            <person name="Harris D.M."/>
            <person name="Heijne W.H.M."/>
            <person name="Joardar V.S."/>
            <person name="Kiel J.A.K.W."/>
            <person name="Kovalchuk A."/>
            <person name="Martin J.F."/>
            <person name="Nierman W.C."/>
            <person name="Nijland J.G."/>
            <person name="Pronk J.T."/>
            <person name="Roubos J.A."/>
            <person name="van der Klei I.J."/>
            <person name="van Peij N.N.M.E."/>
            <person name="Veenhuis M."/>
            <person name="von Doehren H."/>
            <person name="Wagner C."/>
            <person name="Wortman J.R."/>
            <person name="Bovenberg R.A.L."/>
        </authorList>
    </citation>
    <scope>NUCLEOTIDE SEQUENCE [LARGE SCALE GENOMIC DNA]</scope>
    <source>
        <strain evidence="2">ATCC 28089 / DSM 1075 / NRRL 1951 / Wisconsin 54-1255</strain>
    </source>
</reference>
<evidence type="ECO:0000313" key="1">
    <source>
        <dbReference type="EMBL" id="CAP85541.1"/>
    </source>
</evidence>
<sequence>MAPHGVEGSRIRFSWHRGESEVIWLPLDATSSTPLFVKVLVGYAAVRLVRAWSRGKKRRAIPMVVVSSTQHLRNTAQGLVEDERQISRRLGVESDVAVSLGE</sequence>
<dbReference type="HOGENOM" id="CLU_2278374_0_0_1"/>
<dbReference type="Proteomes" id="UP000000724">
    <property type="component" value="Contig Pc00c20"/>
</dbReference>
<keyword evidence="2" id="KW-1185">Reference proteome</keyword>
<accession>B6HEA1</accession>
<dbReference type="AlphaFoldDB" id="B6HEA1"/>